<evidence type="ECO:0000256" key="2">
    <source>
        <dbReference type="ARBA" id="ARBA00022475"/>
    </source>
</evidence>
<dbReference type="Proteomes" id="UP000215545">
    <property type="component" value="Unassembled WGS sequence"/>
</dbReference>
<dbReference type="CDD" id="cd11386">
    <property type="entry name" value="MCP_signal"/>
    <property type="match status" value="1"/>
</dbReference>
<dbReference type="InterPro" id="IPR004089">
    <property type="entry name" value="MCPsignal_dom"/>
</dbReference>
<dbReference type="Pfam" id="PF00672">
    <property type="entry name" value="HAMP"/>
    <property type="match status" value="1"/>
</dbReference>
<feature type="domain" description="HAMP" evidence="10">
    <location>
        <begin position="247"/>
        <end position="299"/>
    </location>
</feature>
<dbReference type="PANTHER" id="PTHR32089:SF112">
    <property type="entry name" value="LYSOZYME-LIKE PROTEIN-RELATED"/>
    <property type="match status" value="1"/>
</dbReference>
<evidence type="ECO:0000256" key="1">
    <source>
        <dbReference type="ARBA" id="ARBA00004236"/>
    </source>
</evidence>
<dbReference type="Pfam" id="PF12729">
    <property type="entry name" value="4HB_MCP_1"/>
    <property type="match status" value="1"/>
</dbReference>
<sequence length="604" mass="66115">MTFNRKKNAVQTIFRYYFPTTYGIIRGQNSERGYIDMMRHLSIRKKMLVLMITAILFLVAISLNTNMNMKDLSKNSTELYESRLKPIEYLGQIRTNNRAIDTYLLEMMITEDDAIFDELSTSLQKKAEENTAFFQQYSETARSDEEKKLLSEMNDLYKNYLTQVFAAQNLSERARDVETYEFYLNDVKPVRRALNEKGDALTEYNENAANQLNEQNVSQSARTSFISTVLALASILIFAGLSLLISRMITRPLKEVQQLMSQAEKGDLTVAGTYRSRDELGQLTTSFNQMTDGIRTVIREVSETAGHVAASSEQLNANAEETSKATELIAGTMEGMATGSEQQLQQVSRTTETINELSDGVQQIAHNAQRVTETASDASGKAAAGNESIQEAVSQMQSINSTVGGLSHVIQGLGDRSTEIGQIIDSITSIAAQTNLLALNAAIEAARAGEHGRGFAVVADEVRKLAEESAQSAKQISSLIDGIQTETESAVQSMQTATEEVSEGIQVVNEAGSAFAEIQQSIHDVTDQIREVSAAVQQMAAGTDQIVQSMTAVTDISETAAAGTENVSAASEEQMASMEEISSSAEALSQMALDLQRLTQQFKA</sequence>
<dbReference type="Gene3D" id="6.10.340.10">
    <property type="match status" value="1"/>
</dbReference>
<keyword evidence="12" id="KW-1185">Reference proteome</keyword>
<evidence type="ECO:0000259" key="10">
    <source>
        <dbReference type="PROSITE" id="PS50885"/>
    </source>
</evidence>
<dbReference type="Gene3D" id="1.10.287.950">
    <property type="entry name" value="Methyl-accepting chemotaxis protein"/>
    <property type="match status" value="1"/>
</dbReference>
<dbReference type="PROSITE" id="PS50111">
    <property type="entry name" value="CHEMOTAXIS_TRANSDUC_2"/>
    <property type="match status" value="1"/>
</dbReference>
<dbReference type="PANTHER" id="PTHR32089">
    <property type="entry name" value="METHYL-ACCEPTING CHEMOTAXIS PROTEIN MCPB"/>
    <property type="match status" value="1"/>
</dbReference>
<keyword evidence="8" id="KW-1133">Transmembrane helix</keyword>
<dbReference type="SUPFAM" id="SSF58104">
    <property type="entry name" value="Methyl-accepting chemotaxis protein (MCP) signaling domain"/>
    <property type="match status" value="1"/>
</dbReference>
<evidence type="ECO:0000256" key="7">
    <source>
        <dbReference type="SAM" id="MobiDB-lite"/>
    </source>
</evidence>
<dbReference type="InterPro" id="IPR047347">
    <property type="entry name" value="YvaQ-like_sensor"/>
</dbReference>
<gene>
    <name evidence="11" type="ORF">B1B05_11305</name>
</gene>
<comment type="caution">
    <text evidence="11">The sequence shown here is derived from an EMBL/GenBank/DDBJ whole genome shotgun (WGS) entry which is preliminary data.</text>
</comment>
<dbReference type="CDD" id="cd06225">
    <property type="entry name" value="HAMP"/>
    <property type="match status" value="1"/>
</dbReference>
<keyword evidence="8" id="KW-0812">Transmembrane</keyword>
<evidence type="ECO:0000256" key="6">
    <source>
        <dbReference type="PROSITE-ProRule" id="PRU00284"/>
    </source>
</evidence>
<reference evidence="12" key="1">
    <citation type="submission" date="2017-03" db="EMBL/GenBank/DDBJ databases">
        <title>Bacillus sp. V-88(T) DSM27956, whole genome shotgun sequencing project.</title>
        <authorList>
            <person name="Dastager S.G."/>
            <person name="Neurgaonkar P.S."/>
            <person name="Dharne M.S."/>
        </authorList>
    </citation>
    <scope>NUCLEOTIDE SEQUENCE [LARGE SCALE GENOMIC DNA]</scope>
    <source>
        <strain evidence="12">DSM 25145</strain>
    </source>
</reference>
<evidence type="ECO:0008006" key="13">
    <source>
        <dbReference type="Google" id="ProtNLM"/>
    </source>
</evidence>
<evidence type="ECO:0000256" key="4">
    <source>
        <dbReference type="ARBA" id="ARBA00023224"/>
    </source>
</evidence>
<keyword evidence="3 8" id="KW-0472">Membrane</keyword>
<evidence type="ECO:0000256" key="5">
    <source>
        <dbReference type="ARBA" id="ARBA00029447"/>
    </source>
</evidence>
<name>A0ABX4E750_9BACI</name>
<feature type="compositionally biased region" description="Low complexity" evidence="7">
    <location>
        <begin position="568"/>
        <end position="583"/>
    </location>
</feature>
<dbReference type="SMART" id="SM00283">
    <property type="entry name" value="MA"/>
    <property type="match status" value="1"/>
</dbReference>
<evidence type="ECO:0000313" key="12">
    <source>
        <dbReference type="Proteomes" id="UP000215545"/>
    </source>
</evidence>
<accession>A0ABX4E750</accession>
<comment type="subcellular location">
    <subcellularLocation>
        <location evidence="1">Cell membrane</location>
    </subcellularLocation>
</comment>
<feature type="transmembrane region" description="Helical" evidence="8">
    <location>
        <begin position="225"/>
        <end position="245"/>
    </location>
</feature>
<dbReference type="EMBL" id="MWSK01000005">
    <property type="protein sequence ID" value="OXS77422.1"/>
    <property type="molecule type" value="Genomic_DNA"/>
</dbReference>
<dbReference type="InterPro" id="IPR003660">
    <property type="entry name" value="HAMP_dom"/>
</dbReference>
<evidence type="ECO:0000256" key="8">
    <source>
        <dbReference type="SAM" id="Phobius"/>
    </source>
</evidence>
<evidence type="ECO:0000259" key="9">
    <source>
        <dbReference type="PROSITE" id="PS50111"/>
    </source>
</evidence>
<dbReference type="CDD" id="cd19411">
    <property type="entry name" value="MCP2201-like_sensor"/>
    <property type="match status" value="1"/>
</dbReference>
<dbReference type="PROSITE" id="PS50885">
    <property type="entry name" value="HAMP"/>
    <property type="match status" value="1"/>
</dbReference>
<keyword evidence="4 6" id="KW-0807">Transducer</keyword>
<keyword evidence="2" id="KW-1003">Cell membrane</keyword>
<dbReference type="SMART" id="SM00304">
    <property type="entry name" value="HAMP"/>
    <property type="match status" value="2"/>
</dbReference>
<dbReference type="InterPro" id="IPR024478">
    <property type="entry name" value="HlyB_4HB_MCP"/>
</dbReference>
<organism evidence="11 12">
    <name type="scientific">Domibacillus enclensis</name>
    <dbReference type="NCBI Taxonomy" id="1017273"/>
    <lineage>
        <taxon>Bacteria</taxon>
        <taxon>Bacillati</taxon>
        <taxon>Bacillota</taxon>
        <taxon>Bacilli</taxon>
        <taxon>Bacillales</taxon>
        <taxon>Bacillaceae</taxon>
        <taxon>Domibacillus</taxon>
    </lineage>
</organism>
<dbReference type="Pfam" id="PF00015">
    <property type="entry name" value="MCPsignal"/>
    <property type="match status" value="1"/>
</dbReference>
<feature type="transmembrane region" description="Helical" evidence="8">
    <location>
        <begin position="47"/>
        <end position="65"/>
    </location>
</feature>
<feature type="region of interest" description="Disordered" evidence="7">
    <location>
        <begin position="564"/>
        <end position="583"/>
    </location>
</feature>
<comment type="similarity">
    <text evidence="5">Belongs to the methyl-accepting chemotaxis (MCP) protein family.</text>
</comment>
<protein>
    <recommendedName>
        <fullName evidence="13">Methyl-accepting chemotaxis protein</fullName>
    </recommendedName>
</protein>
<proteinExistence type="inferred from homology"/>
<evidence type="ECO:0000256" key="3">
    <source>
        <dbReference type="ARBA" id="ARBA00023136"/>
    </source>
</evidence>
<feature type="domain" description="Methyl-accepting transducer" evidence="9">
    <location>
        <begin position="318"/>
        <end position="554"/>
    </location>
</feature>
<evidence type="ECO:0000313" key="11">
    <source>
        <dbReference type="EMBL" id="OXS77422.1"/>
    </source>
</evidence>